<dbReference type="SUPFAM" id="SSF46785">
    <property type="entry name" value="Winged helix' DNA-binding domain"/>
    <property type="match status" value="1"/>
</dbReference>
<protein>
    <submittedName>
        <fullName evidence="5">GntR family transcriptional regulator</fullName>
    </submittedName>
</protein>
<evidence type="ECO:0000256" key="2">
    <source>
        <dbReference type="ARBA" id="ARBA00023125"/>
    </source>
</evidence>
<dbReference type="EMBL" id="CP049934">
    <property type="protein sequence ID" value="QIM16699.1"/>
    <property type="molecule type" value="Genomic_DNA"/>
</dbReference>
<dbReference type="InterPro" id="IPR036388">
    <property type="entry name" value="WH-like_DNA-bd_sf"/>
</dbReference>
<keyword evidence="3" id="KW-0804">Transcription</keyword>
<dbReference type="KEGG" id="lins:G7067_10240"/>
<gene>
    <name evidence="5" type="ORF">G7067_10240</name>
</gene>
<dbReference type="GO" id="GO:0003677">
    <property type="term" value="F:DNA binding"/>
    <property type="evidence" value="ECO:0007669"/>
    <property type="project" value="UniProtKB-KW"/>
</dbReference>
<dbReference type="InterPro" id="IPR000524">
    <property type="entry name" value="Tscrpt_reg_HTH_GntR"/>
</dbReference>
<keyword evidence="1" id="KW-0805">Transcription regulation</keyword>
<dbReference type="InterPro" id="IPR036390">
    <property type="entry name" value="WH_DNA-bd_sf"/>
</dbReference>
<name>A0A6G8FK92_9MICO</name>
<evidence type="ECO:0000256" key="3">
    <source>
        <dbReference type="ARBA" id="ARBA00023163"/>
    </source>
</evidence>
<evidence type="ECO:0000313" key="5">
    <source>
        <dbReference type="EMBL" id="QIM16699.1"/>
    </source>
</evidence>
<dbReference type="PROSITE" id="PS50949">
    <property type="entry name" value="HTH_GNTR"/>
    <property type="match status" value="1"/>
</dbReference>
<keyword evidence="6" id="KW-1185">Reference proteome</keyword>
<dbReference type="Gene3D" id="1.10.10.10">
    <property type="entry name" value="Winged helix-like DNA-binding domain superfamily/Winged helix DNA-binding domain"/>
    <property type="match status" value="1"/>
</dbReference>
<dbReference type="Pfam" id="PF00392">
    <property type="entry name" value="GntR"/>
    <property type="match status" value="1"/>
</dbReference>
<accession>A0A6G8FK92</accession>
<dbReference type="PANTHER" id="PTHR38445">
    <property type="entry name" value="HTH-TYPE TRANSCRIPTIONAL REPRESSOR YTRA"/>
    <property type="match status" value="1"/>
</dbReference>
<dbReference type="PANTHER" id="PTHR38445:SF7">
    <property type="entry name" value="GNTR-FAMILY TRANSCRIPTIONAL REGULATOR"/>
    <property type="match status" value="1"/>
</dbReference>
<dbReference type="RefSeq" id="WP_166323988.1">
    <property type="nucleotide sequence ID" value="NZ_CP049934.1"/>
</dbReference>
<dbReference type="CDD" id="cd07377">
    <property type="entry name" value="WHTH_GntR"/>
    <property type="match status" value="1"/>
</dbReference>
<proteinExistence type="predicted"/>
<evidence type="ECO:0000313" key="6">
    <source>
        <dbReference type="Proteomes" id="UP000501387"/>
    </source>
</evidence>
<dbReference type="GO" id="GO:0003700">
    <property type="term" value="F:DNA-binding transcription factor activity"/>
    <property type="evidence" value="ECO:0007669"/>
    <property type="project" value="InterPro"/>
</dbReference>
<dbReference type="AlphaFoldDB" id="A0A6G8FK92"/>
<evidence type="ECO:0000256" key="1">
    <source>
        <dbReference type="ARBA" id="ARBA00023015"/>
    </source>
</evidence>
<keyword evidence="2" id="KW-0238">DNA-binding</keyword>
<evidence type="ECO:0000259" key="4">
    <source>
        <dbReference type="PROSITE" id="PS50949"/>
    </source>
</evidence>
<dbReference type="SMART" id="SM00345">
    <property type="entry name" value="HTH_GNTR"/>
    <property type="match status" value="1"/>
</dbReference>
<sequence>MPFRIDESSERPIYAQIADAVRSDILQGNIVAGSALPPAKEVAIGLGINVHTVLRAYQLLRDEGLIDLKRRRGAVVTHGATAIAELRSEVQSLVERAATLGVSPDSLAALVAGTAPHSATHMTRALSGTARPNEPGEGVAI</sequence>
<reference evidence="5 6" key="1">
    <citation type="submission" date="2020-03" db="EMBL/GenBank/DDBJ databases">
        <title>Leucobacter sp. nov., isolated from beetles.</title>
        <authorList>
            <person name="Hyun D.-W."/>
            <person name="Bae J.-W."/>
        </authorList>
    </citation>
    <scope>NUCLEOTIDE SEQUENCE [LARGE SCALE GENOMIC DNA]</scope>
    <source>
        <strain evidence="5 6">HDW9B</strain>
    </source>
</reference>
<dbReference type="Proteomes" id="UP000501387">
    <property type="component" value="Chromosome"/>
</dbReference>
<organism evidence="5 6">
    <name type="scientific">Leucobacter insecticola</name>
    <dbReference type="NCBI Taxonomy" id="2714934"/>
    <lineage>
        <taxon>Bacteria</taxon>
        <taxon>Bacillati</taxon>
        <taxon>Actinomycetota</taxon>
        <taxon>Actinomycetes</taxon>
        <taxon>Micrococcales</taxon>
        <taxon>Microbacteriaceae</taxon>
        <taxon>Leucobacter</taxon>
    </lineage>
</organism>
<feature type="domain" description="HTH gntR-type" evidence="4">
    <location>
        <begin position="11"/>
        <end position="79"/>
    </location>
</feature>